<dbReference type="Gene3D" id="3.30.559.10">
    <property type="entry name" value="Chloramphenicol acetyltransferase-like domain"/>
    <property type="match status" value="1"/>
</dbReference>
<comment type="caution">
    <text evidence="3">The sequence shown here is derived from an EMBL/GenBank/DDBJ whole genome shotgun (WGS) entry which is preliminary data.</text>
</comment>
<evidence type="ECO:0000313" key="3">
    <source>
        <dbReference type="EMBL" id="NJQ08777.1"/>
    </source>
</evidence>
<evidence type="ECO:0000259" key="2">
    <source>
        <dbReference type="PROSITE" id="PS50075"/>
    </source>
</evidence>
<dbReference type="SUPFAM" id="SSF47336">
    <property type="entry name" value="ACP-like"/>
    <property type="match status" value="1"/>
</dbReference>
<dbReference type="InterPro" id="IPR045851">
    <property type="entry name" value="AMP-bd_C_sf"/>
</dbReference>
<dbReference type="EMBL" id="JAAVJD010000421">
    <property type="protein sequence ID" value="NJQ08777.1"/>
    <property type="molecule type" value="Genomic_DNA"/>
</dbReference>
<dbReference type="GO" id="GO:0003824">
    <property type="term" value="F:catalytic activity"/>
    <property type="evidence" value="ECO:0007669"/>
    <property type="project" value="InterPro"/>
</dbReference>
<feature type="non-terminal residue" evidence="3">
    <location>
        <position position="1"/>
    </location>
</feature>
<name>A0A7X6D5X9_9ACTN</name>
<reference evidence="3 4" key="1">
    <citation type="submission" date="2020-03" db="EMBL/GenBank/DDBJ databases">
        <title>Draft genome of Streptomyces sp. ventii, isolated from the Axial Seamount in the Pacific Ocean, and resequencing of the two type strains Streptomyces lonarensis strain NCL 716 and Streptomyces bohaiensis strain 11A07.</title>
        <authorList>
            <person name="Loughran R.M."/>
            <person name="Pfannmuller K.M."/>
            <person name="Wasson B.J."/>
            <person name="Deadmond M.C."/>
            <person name="Paddock B.E."/>
            <person name="Koyack M.J."/>
            <person name="Gallegos D.A."/>
            <person name="Mitchell E.A."/>
            <person name="Ushijima B."/>
            <person name="Saw J.H."/>
            <person name="Mcphail K.L."/>
            <person name="Videau P."/>
        </authorList>
    </citation>
    <scope>NUCLEOTIDE SEQUENCE [LARGE SCALE GENOMIC DNA]</scope>
    <source>
        <strain evidence="3 4">NCL716</strain>
    </source>
</reference>
<dbReference type="GO" id="GO:0043041">
    <property type="term" value="P:amino acid activation for nonribosomal peptide biosynthetic process"/>
    <property type="evidence" value="ECO:0007669"/>
    <property type="project" value="TreeGrafter"/>
</dbReference>
<dbReference type="Gene3D" id="3.30.559.30">
    <property type="entry name" value="Nonribosomal peptide synthetase, condensation domain"/>
    <property type="match status" value="1"/>
</dbReference>
<sequence>GTRLYRTGDLAHWTPHGTIHYTGRTDTQTKIRGFRIEPAEVETALLEHAEIAQAAVHTHRDRHGTARLAAWVVPAPGCDPTPQDLRGWARTRLPEHMVPSYVTVLDRLPLTANGKLDRAALPEPTTAATEGRAPRTELETTLTTLFTTTLDAAHPLTIDDNFFDHGGHSLLAARLTNHIHTHTGTHLTIRDIFLNPTPATLAHHLTHTTPRTPQAPDDGAGAGAVGAEKLRRPERPEQLPLSFAQQRLWLLASMEELGTAYNVPMTARLEPAPDAAVLRAAVADVVARHEPLRTVYATHEGEPVQRVLPPGEREPFVEHRRTTAEKLPEELAEASRHAFDLAAEPQLRVTLFDAGDGSATLLVLLHHIATDGQSLAPLFDDLATAYAARAAGGQPEWPPLPTAYADHALRQRAELGDPAAPESALGRHLAYWREALAELPEELPLPLDRPRPSVAGNRGATVPVAFGPELYARIDRLARAERSTPFMVVQAALATALHRLGAGDDIPLGVPVAGRSSADLAPLVGFFVNTLVLRTDTAGNPSFRELLRRVRAADLDAFAHQEAPFDQVLEAVSPRRSPARHPLFQVCLALEGGPEPTVRLAGSAPAPASVVDTGGAKFDLEFLLRGEPASGLTGALLYNRDLFDAATAERMVAVVGRVLDHALREPDTALSAIEVLDGVERGLVVDAWNDTVVPIGEETLNTLFEHQARVRPDRTAVIHEDHRTTYRELNEAANRLTHHLTTCAGI</sequence>
<dbReference type="InterPro" id="IPR036736">
    <property type="entry name" value="ACP-like_sf"/>
</dbReference>
<dbReference type="InterPro" id="IPR009081">
    <property type="entry name" value="PP-bd_ACP"/>
</dbReference>
<protein>
    <submittedName>
        <fullName evidence="3">Non-ribosomal peptide synthetase</fullName>
    </submittedName>
</protein>
<dbReference type="CDD" id="cd19540">
    <property type="entry name" value="LCL_NRPS-like"/>
    <property type="match status" value="1"/>
</dbReference>
<dbReference type="GO" id="GO:0005829">
    <property type="term" value="C:cytosol"/>
    <property type="evidence" value="ECO:0007669"/>
    <property type="project" value="TreeGrafter"/>
</dbReference>
<dbReference type="PROSITE" id="PS50075">
    <property type="entry name" value="CARRIER"/>
    <property type="match status" value="1"/>
</dbReference>
<dbReference type="PANTHER" id="PTHR45527:SF1">
    <property type="entry name" value="FATTY ACID SYNTHASE"/>
    <property type="match status" value="1"/>
</dbReference>
<dbReference type="Pfam" id="PF00550">
    <property type="entry name" value="PP-binding"/>
    <property type="match status" value="1"/>
</dbReference>
<dbReference type="SUPFAM" id="SSF56801">
    <property type="entry name" value="Acetyl-CoA synthetase-like"/>
    <property type="match status" value="2"/>
</dbReference>
<feature type="domain" description="Carrier" evidence="2">
    <location>
        <begin position="133"/>
        <end position="209"/>
    </location>
</feature>
<gene>
    <name evidence="3" type="ORF">HCN56_25215</name>
</gene>
<dbReference type="InterPro" id="IPR042099">
    <property type="entry name" value="ANL_N_sf"/>
</dbReference>
<evidence type="ECO:0000313" key="4">
    <source>
        <dbReference type="Proteomes" id="UP000578686"/>
    </source>
</evidence>
<dbReference type="InterPro" id="IPR001242">
    <property type="entry name" value="Condensation_dom"/>
</dbReference>
<feature type="non-terminal residue" evidence="3">
    <location>
        <position position="746"/>
    </location>
</feature>
<dbReference type="InterPro" id="IPR025110">
    <property type="entry name" value="AMP-bd_C"/>
</dbReference>
<accession>A0A7X6D5X9</accession>
<proteinExistence type="predicted"/>
<dbReference type="Pfam" id="PF00668">
    <property type="entry name" value="Condensation"/>
    <property type="match status" value="1"/>
</dbReference>
<evidence type="ECO:0000256" key="1">
    <source>
        <dbReference type="ARBA" id="ARBA00001957"/>
    </source>
</evidence>
<dbReference type="Proteomes" id="UP000578686">
    <property type="component" value="Unassembled WGS sequence"/>
</dbReference>
<dbReference type="Gene3D" id="3.30.300.30">
    <property type="match status" value="1"/>
</dbReference>
<dbReference type="SUPFAM" id="SSF52777">
    <property type="entry name" value="CoA-dependent acyltransferases"/>
    <property type="match status" value="2"/>
</dbReference>
<keyword evidence="4" id="KW-1185">Reference proteome</keyword>
<organism evidence="3 4">
    <name type="scientific">Streptomyces lonarensis</name>
    <dbReference type="NCBI Taxonomy" id="700599"/>
    <lineage>
        <taxon>Bacteria</taxon>
        <taxon>Bacillati</taxon>
        <taxon>Actinomycetota</taxon>
        <taxon>Actinomycetes</taxon>
        <taxon>Kitasatosporales</taxon>
        <taxon>Streptomycetaceae</taxon>
        <taxon>Streptomyces</taxon>
    </lineage>
</organism>
<dbReference type="Gene3D" id="1.10.1200.10">
    <property type="entry name" value="ACP-like"/>
    <property type="match status" value="1"/>
</dbReference>
<dbReference type="PANTHER" id="PTHR45527">
    <property type="entry name" value="NONRIBOSOMAL PEPTIDE SYNTHETASE"/>
    <property type="match status" value="1"/>
</dbReference>
<comment type="cofactor">
    <cofactor evidence="1">
        <name>pantetheine 4'-phosphate</name>
        <dbReference type="ChEBI" id="CHEBI:47942"/>
    </cofactor>
</comment>
<dbReference type="GO" id="GO:0044550">
    <property type="term" value="P:secondary metabolite biosynthetic process"/>
    <property type="evidence" value="ECO:0007669"/>
    <property type="project" value="TreeGrafter"/>
</dbReference>
<dbReference type="AlphaFoldDB" id="A0A7X6D5X9"/>
<dbReference type="GO" id="GO:0008610">
    <property type="term" value="P:lipid biosynthetic process"/>
    <property type="evidence" value="ECO:0007669"/>
    <property type="project" value="UniProtKB-ARBA"/>
</dbReference>
<dbReference type="InterPro" id="IPR023213">
    <property type="entry name" value="CAT-like_dom_sf"/>
</dbReference>
<dbReference type="Gene3D" id="3.40.50.12780">
    <property type="entry name" value="N-terminal domain of ligase-like"/>
    <property type="match status" value="2"/>
</dbReference>
<dbReference type="GO" id="GO:0031177">
    <property type="term" value="F:phosphopantetheine binding"/>
    <property type="evidence" value="ECO:0007669"/>
    <property type="project" value="TreeGrafter"/>
</dbReference>
<dbReference type="RefSeq" id="WP_245247025.1">
    <property type="nucleotide sequence ID" value="NZ_JAAVJD010000421.1"/>
</dbReference>
<dbReference type="Pfam" id="PF13193">
    <property type="entry name" value="AMP-binding_C"/>
    <property type="match status" value="1"/>
</dbReference>